<protein>
    <recommendedName>
        <fullName evidence="3">Lipocalin-like domain-containing protein</fullName>
    </recommendedName>
</protein>
<sequence>MTSKLSKTVIILFGLILLASCKPSDKYAGDWYALSDTGENVMLHFSEEKILTITDESGNEETFEINQNVAGVMNSTRYYRVEVDGANHYVIFEDKDDESNANFVKQTNYADDFEDMAGEIIYTMNRDDYPREFGL</sequence>
<dbReference type="PROSITE" id="PS51257">
    <property type="entry name" value="PROKAR_LIPOPROTEIN"/>
    <property type="match status" value="1"/>
</dbReference>
<evidence type="ECO:0000313" key="1">
    <source>
        <dbReference type="EMBL" id="GEN88785.1"/>
    </source>
</evidence>
<accession>A0A511ZMV0</accession>
<dbReference type="EMBL" id="BJYM01000015">
    <property type="protein sequence ID" value="GEN88785.1"/>
    <property type="molecule type" value="Genomic_DNA"/>
</dbReference>
<comment type="caution">
    <text evidence="1">The sequence shown here is derived from an EMBL/GenBank/DDBJ whole genome shotgun (WGS) entry which is preliminary data.</text>
</comment>
<reference evidence="1 2" key="1">
    <citation type="submission" date="2019-07" db="EMBL/GenBank/DDBJ databases">
        <title>Whole genome shotgun sequence of Oceanobacillus sojae NBRC 105379.</title>
        <authorList>
            <person name="Hosoyama A."/>
            <person name="Uohara A."/>
            <person name="Ohji S."/>
            <person name="Ichikawa N."/>
        </authorList>
    </citation>
    <scope>NUCLEOTIDE SEQUENCE [LARGE SCALE GENOMIC DNA]</scope>
    <source>
        <strain evidence="1 2">NBRC 105379</strain>
    </source>
</reference>
<dbReference type="AlphaFoldDB" id="A0A511ZMV0"/>
<proteinExistence type="predicted"/>
<organism evidence="1 2">
    <name type="scientific">Oceanobacillus sojae</name>
    <dbReference type="NCBI Taxonomy" id="582851"/>
    <lineage>
        <taxon>Bacteria</taxon>
        <taxon>Bacillati</taxon>
        <taxon>Bacillota</taxon>
        <taxon>Bacilli</taxon>
        <taxon>Bacillales</taxon>
        <taxon>Bacillaceae</taxon>
        <taxon>Oceanobacillus</taxon>
    </lineage>
</organism>
<evidence type="ECO:0008006" key="3">
    <source>
        <dbReference type="Google" id="ProtNLM"/>
    </source>
</evidence>
<dbReference type="Proteomes" id="UP000321558">
    <property type="component" value="Unassembled WGS sequence"/>
</dbReference>
<keyword evidence="2" id="KW-1185">Reference proteome</keyword>
<name>A0A511ZMV0_9BACI</name>
<gene>
    <name evidence="1" type="ORF">OSO01_35240</name>
</gene>
<evidence type="ECO:0000313" key="2">
    <source>
        <dbReference type="Proteomes" id="UP000321558"/>
    </source>
</evidence>
<dbReference type="RefSeq" id="WP_147211681.1">
    <property type="nucleotide sequence ID" value="NZ_BJYM01000015.1"/>
</dbReference>
<dbReference type="OrthoDB" id="2965943at2"/>